<evidence type="ECO:0000256" key="1">
    <source>
        <dbReference type="SAM" id="MobiDB-lite"/>
    </source>
</evidence>
<protein>
    <submittedName>
        <fullName evidence="3">Uncharacterized protein</fullName>
    </submittedName>
</protein>
<feature type="region of interest" description="Disordered" evidence="1">
    <location>
        <begin position="76"/>
        <end position="123"/>
    </location>
</feature>
<dbReference type="EMBL" id="CP108164">
    <property type="protein sequence ID" value="WTQ84903.1"/>
    <property type="molecule type" value="Genomic_DNA"/>
</dbReference>
<feature type="compositionally biased region" description="Pro residues" evidence="1">
    <location>
        <begin position="98"/>
        <end position="114"/>
    </location>
</feature>
<evidence type="ECO:0000313" key="4">
    <source>
        <dbReference type="Proteomes" id="UP001622557"/>
    </source>
</evidence>
<evidence type="ECO:0000313" key="3">
    <source>
        <dbReference type="EMBL" id="WTQ84903.1"/>
    </source>
</evidence>
<feature type="region of interest" description="Disordered" evidence="1">
    <location>
        <begin position="26"/>
        <end position="49"/>
    </location>
</feature>
<dbReference type="Proteomes" id="UP001622557">
    <property type="component" value="Chromosome"/>
</dbReference>
<organism evidence="3 4">
    <name type="scientific">Streptomyces achromogenes</name>
    <dbReference type="NCBI Taxonomy" id="67255"/>
    <lineage>
        <taxon>Bacteria</taxon>
        <taxon>Bacillati</taxon>
        <taxon>Actinomycetota</taxon>
        <taxon>Actinomycetes</taxon>
        <taxon>Kitasatosporales</taxon>
        <taxon>Streptomycetaceae</taxon>
        <taxon>Streptomyces</taxon>
    </lineage>
</organism>
<sequence>MNEYGTSSGAMPVEERLRAALAARAHAVGPADLRPLSPPAGRVRSRRTPVRRAVVGGMALAAVAALVFLTLAFFTTRDGHPAPTPPARSPHPSTGTPSPAPTPAVPSPVTPTPTPRAARPTTP</sequence>
<keyword evidence="2" id="KW-1133">Transmembrane helix</keyword>
<dbReference type="RefSeq" id="WP_405452916.1">
    <property type="nucleotide sequence ID" value="NZ_CP108164.1"/>
</dbReference>
<dbReference type="PRINTS" id="PR01217">
    <property type="entry name" value="PRICHEXTENSN"/>
</dbReference>
<proteinExistence type="predicted"/>
<gene>
    <name evidence="3" type="ORF">OG350_33380</name>
</gene>
<keyword evidence="4" id="KW-1185">Reference proteome</keyword>
<name>A0ABZ1KWE7_STRAH</name>
<evidence type="ECO:0000256" key="2">
    <source>
        <dbReference type="SAM" id="Phobius"/>
    </source>
</evidence>
<keyword evidence="2" id="KW-0472">Membrane</keyword>
<feature type="transmembrane region" description="Helical" evidence="2">
    <location>
        <begin position="53"/>
        <end position="74"/>
    </location>
</feature>
<reference evidence="3 4" key="1">
    <citation type="submission" date="2022-10" db="EMBL/GenBank/DDBJ databases">
        <title>The complete genomes of actinobacterial strains from the NBC collection.</title>
        <authorList>
            <person name="Joergensen T.S."/>
            <person name="Alvarez Arevalo M."/>
            <person name="Sterndorff E.B."/>
            <person name="Faurdal D."/>
            <person name="Vuksanovic O."/>
            <person name="Mourched A.-S."/>
            <person name="Charusanti P."/>
            <person name="Shaw S."/>
            <person name="Blin K."/>
            <person name="Weber T."/>
        </authorList>
    </citation>
    <scope>NUCLEOTIDE SEQUENCE [LARGE SCALE GENOMIC DNA]</scope>
    <source>
        <strain evidence="3 4">NBC_00156</strain>
    </source>
</reference>
<dbReference type="GeneID" id="97285439"/>
<accession>A0ABZ1KWE7</accession>
<keyword evidence="2" id="KW-0812">Transmembrane</keyword>